<keyword evidence="1" id="KW-0479">Metal-binding</keyword>
<dbReference type="AlphaFoldDB" id="A0A1W6ZKX3"/>
<organism evidence="2 3">
    <name type="scientific">Pseudorhodoplanes sinuspersici</name>
    <dbReference type="NCBI Taxonomy" id="1235591"/>
    <lineage>
        <taxon>Bacteria</taxon>
        <taxon>Pseudomonadati</taxon>
        <taxon>Pseudomonadota</taxon>
        <taxon>Alphaproteobacteria</taxon>
        <taxon>Hyphomicrobiales</taxon>
        <taxon>Pseudorhodoplanes</taxon>
    </lineage>
</organism>
<keyword evidence="3" id="KW-1185">Reference proteome</keyword>
<evidence type="ECO:0000313" key="2">
    <source>
        <dbReference type="EMBL" id="ARP97887.1"/>
    </source>
</evidence>
<dbReference type="RefSeq" id="WP_198343792.1">
    <property type="nucleotide sequence ID" value="NZ_CP021112.1"/>
</dbReference>
<dbReference type="GO" id="GO:0003824">
    <property type="term" value="F:catalytic activity"/>
    <property type="evidence" value="ECO:0007669"/>
    <property type="project" value="InterPro"/>
</dbReference>
<dbReference type="InterPro" id="IPR029068">
    <property type="entry name" value="Glyas_Bleomycin-R_OHBP_Dase"/>
</dbReference>
<dbReference type="InterPro" id="IPR000486">
    <property type="entry name" value="Xdiol_ring_cleave_dOase_1/2"/>
</dbReference>
<accession>A0A1W6ZKX3</accession>
<dbReference type="Gene3D" id="3.10.180.10">
    <property type="entry name" value="2,3-Dihydroxybiphenyl 1,2-Dioxygenase, domain 1"/>
    <property type="match status" value="1"/>
</dbReference>
<evidence type="ECO:0000313" key="3">
    <source>
        <dbReference type="Proteomes" id="UP000194137"/>
    </source>
</evidence>
<dbReference type="Proteomes" id="UP000194137">
    <property type="component" value="Chromosome"/>
</dbReference>
<dbReference type="GO" id="GO:0008198">
    <property type="term" value="F:ferrous iron binding"/>
    <property type="evidence" value="ECO:0007669"/>
    <property type="project" value="InterPro"/>
</dbReference>
<evidence type="ECO:0008006" key="4">
    <source>
        <dbReference type="Google" id="ProtNLM"/>
    </source>
</evidence>
<proteinExistence type="predicted"/>
<gene>
    <name evidence="2" type="ORF">CAK95_01420</name>
</gene>
<dbReference type="EMBL" id="CP021112">
    <property type="protein sequence ID" value="ARP97887.1"/>
    <property type="molecule type" value="Genomic_DNA"/>
</dbReference>
<reference evidence="2 3" key="1">
    <citation type="submission" date="2017-05" db="EMBL/GenBank/DDBJ databases">
        <title>Full genome sequence of Pseudorhodoplanes sinuspersici.</title>
        <authorList>
            <person name="Dastgheib S.M.M."/>
            <person name="Shavandi M."/>
            <person name="Tirandaz H."/>
        </authorList>
    </citation>
    <scope>NUCLEOTIDE SEQUENCE [LARGE SCALE GENOMIC DNA]</scope>
    <source>
        <strain evidence="2 3">RIPI110</strain>
    </source>
</reference>
<evidence type="ECO:0000256" key="1">
    <source>
        <dbReference type="ARBA" id="ARBA00022723"/>
    </source>
</evidence>
<dbReference type="SUPFAM" id="SSF54593">
    <property type="entry name" value="Glyoxalase/Bleomycin resistance protein/Dihydroxybiphenyl dioxygenase"/>
    <property type="match status" value="1"/>
</dbReference>
<name>A0A1W6ZKX3_9HYPH</name>
<sequence>MLAIKRRLNDAGVKTTDLVDHHFINSIYCYDPNGLRLEVTARVDEPGYLEKAAAEAHDGMNAWMEKKARMLAG</sequence>
<dbReference type="STRING" id="1235591.CAK95_01420"/>
<protein>
    <recommendedName>
        <fullName evidence="4">VOC domain-containing protein</fullName>
    </recommendedName>
</protein>
<dbReference type="KEGG" id="psin:CAK95_01420"/>
<dbReference type="PROSITE" id="PS00082">
    <property type="entry name" value="EXTRADIOL_DIOXYGENAS"/>
    <property type="match status" value="1"/>
</dbReference>